<dbReference type="KEGG" id="cten:18248360"/>
<dbReference type="GeneID" id="18248360"/>
<evidence type="ECO:0000313" key="8">
    <source>
        <dbReference type="EMBL" id="EGV60512.1"/>
    </source>
</evidence>
<keyword evidence="6" id="KW-0687">Ribonucleoprotein</keyword>
<accession>G3BEC2</accession>
<dbReference type="eggNOG" id="KOG4080">
    <property type="taxonomic scope" value="Eukaryota"/>
</dbReference>
<comment type="similarity">
    <text evidence="2">Belongs to the bacterial ribosomal protein bL32 family.</text>
</comment>
<dbReference type="InterPro" id="IPR011332">
    <property type="entry name" value="Ribosomal_zn-bd"/>
</dbReference>
<sequence>MLSSIFTSIVKPSFSVGSLHNGGAFGFLYPRLHQAPKFTITLPEFIGEWILKAVPKKKPSYRRTRQKLYAPGNKKIQPLNNIVRCPACGSVKRSHFMCMNCFMEIKQFLKTLKPKSSEPVQADLDEIDTNILYPQKRLSAYGRRMKKRDWIPQREKPLMFDSQQVKHRK</sequence>
<organism evidence="9">
    <name type="scientific">Candida tenuis (strain ATCC 10573 / BCRC 21748 / CBS 615 / JCM 9827 / NBRC 10315 / NRRL Y-1498 / VKM Y-70)</name>
    <name type="common">Yeast</name>
    <name type="synonym">Yamadazyma tenuis</name>
    <dbReference type="NCBI Taxonomy" id="590646"/>
    <lineage>
        <taxon>Eukaryota</taxon>
        <taxon>Fungi</taxon>
        <taxon>Dikarya</taxon>
        <taxon>Ascomycota</taxon>
        <taxon>Saccharomycotina</taxon>
        <taxon>Pichiomycetes</taxon>
        <taxon>Debaryomycetaceae</taxon>
        <taxon>Yamadazyma</taxon>
    </lineage>
</organism>
<evidence type="ECO:0000313" key="9">
    <source>
        <dbReference type="Proteomes" id="UP000000707"/>
    </source>
</evidence>
<protein>
    <recommendedName>
        <fullName evidence="7">Large ribosomal subunit protein bL32m</fullName>
    </recommendedName>
</protein>
<keyword evidence="5" id="KW-0496">Mitochondrion</keyword>
<dbReference type="EMBL" id="GL996528">
    <property type="protein sequence ID" value="EGV60512.1"/>
    <property type="molecule type" value="Genomic_DNA"/>
</dbReference>
<evidence type="ECO:0000256" key="7">
    <source>
        <dbReference type="ARBA" id="ARBA00039935"/>
    </source>
</evidence>
<comment type="subcellular location">
    <subcellularLocation>
        <location evidence="1">Mitochondrion</location>
    </subcellularLocation>
</comment>
<proteinExistence type="inferred from homology"/>
<dbReference type="AlphaFoldDB" id="G3BEC2"/>
<keyword evidence="9" id="KW-1185">Reference proteome</keyword>
<dbReference type="Proteomes" id="UP000000707">
    <property type="component" value="Unassembled WGS sequence"/>
</dbReference>
<dbReference type="Pfam" id="PF01783">
    <property type="entry name" value="Ribosomal_L32p"/>
    <property type="match status" value="1"/>
</dbReference>
<dbReference type="OrthoDB" id="2014905at2759"/>
<dbReference type="PANTHER" id="PTHR21026">
    <property type="entry name" value="39S RIBOSOMAL PROTEIN L32, MITOCHONDRIAL"/>
    <property type="match status" value="1"/>
</dbReference>
<gene>
    <name evidence="8" type="ORF">CANTEDRAFT_116577</name>
</gene>
<reference evidence="8 9" key="1">
    <citation type="journal article" date="2011" name="Proc. Natl. Acad. Sci. U.S.A.">
        <title>Comparative genomics of xylose-fermenting fungi for enhanced biofuel production.</title>
        <authorList>
            <person name="Wohlbach D.J."/>
            <person name="Kuo A."/>
            <person name="Sato T.K."/>
            <person name="Potts K.M."/>
            <person name="Salamov A.A."/>
            <person name="LaButti K.M."/>
            <person name="Sun H."/>
            <person name="Clum A."/>
            <person name="Pangilinan J.L."/>
            <person name="Lindquist E.A."/>
            <person name="Lucas S."/>
            <person name="Lapidus A."/>
            <person name="Jin M."/>
            <person name="Gunawan C."/>
            <person name="Balan V."/>
            <person name="Dale B.E."/>
            <person name="Jeffries T.W."/>
            <person name="Zinkel R."/>
            <person name="Barry K.W."/>
            <person name="Grigoriev I.V."/>
            <person name="Gasch A.P."/>
        </authorList>
    </citation>
    <scope>NUCLEOTIDE SEQUENCE [LARGE SCALE GENOMIC DNA]</scope>
    <source>
        <strain evidence="9">ATCC 10573 / BCRC 21748 / CBS 615 / JCM 9827 / NBRC 10315 / NRRL Y-1498 / VKM Y-70</strain>
    </source>
</reference>
<keyword evidence="4" id="KW-0689">Ribosomal protein</keyword>
<dbReference type="NCBIfam" id="TIGR01031">
    <property type="entry name" value="rpmF_bact"/>
    <property type="match status" value="1"/>
</dbReference>
<dbReference type="GO" id="GO:0005762">
    <property type="term" value="C:mitochondrial large ribosomal subunit"/>
    <property type="evidence" value="ECO:0007669"/>
    <property type="project" value="TreeGrafter"/>
</dbReference>
<name>G3BEC2_CANTC</name>
<dbReference type="HOGENOM" id="CLU_1578318_0_0_1"/>
<evidence type="ECO:0000256" key="1">
    <source>
        <dbReference type="ARBA" id="ARBA00004173"/>
    </source>
</evidence>
<keyword evidence="3" id="KW-0809">Transit peptide</keyword>
<dbReference type="GO" id="GO:0003735">
    <property type="term" value="F:structural constituent of ribosome"/>
    <property type="evidence" value="ECO:0007669"/>
    <property type="project" value="InterPro"/>
</dbReference>
<evidence type="ECO:0000256" key="5">
    <source>
        <dbReference type="ARBA" id="ARBA00023128"/>
    </source>
</evidence>
<dbReference type="GO" id="GO:0006412">
    <property type="term" value="P:translation"/>
    <property type="evidence" value="ECO:0007669"/>
    <property type="project" value="InterPro"/>
</dbReference>
<evidence type="ECO:0000256" key="2">
    <source>
        <dbReference type="ARBA" id="ARBA00008560"/>
    </source>
</evidence>
<evidence type="ECO:0000256" key="4">
    <source>
        <dbReference type="ARBA" id="ARBA00022980"/>
    </source>
</evidence>
<dbReference type="InterPro" id="IPR051991">
    <property type="entry name" value="Mitoribosomal_protein_bL32"/>
</dbReference>
<evidence type="ECO:0000256" key="3">
    <source>
        <dbReference type="ARBA" id="ARBA00022946"/>
    </source>
</evidence>
<evidence type="ECO:0000256" key="6">
    <source>
        <dbReference type="ARBA" id="ARBA00023274"/>
    </source>
</evidence>
<dbReference type="InterPro" id="IPR002677">
    <property type="entry name" value="Ribosomal_bL32"/>
</dbReference>
<dbReference type="STRING" id="590646.G3BEC2"/>
<dbReference type="PANTHER" id="PTHR21026:SF2">
    <property type="entry name" value="LARGE RIBOSOMAL SUBUNIT PROTEIN BL32M"/>
    <property type="match status" value="1"/>
</dbReference>
<dbReference type="SUPFAM" id="SSF57829">
    <property type="entry name" value="Zn-binding ribosomal proteins"/>
    <property type="match status" value="1"/>
</dbReference>